<comment type="caution">
    <text evidence="1">The sequence shown here is derived from an EMBL/GenBank/DDBJ whole genome shotgun (WGS) entry which is preliminary data.</text>
</comment>
<dbReference type="Proteomes" id="UP000253759">
    <property type="component" value="Unassembled WGS sequence"/>
</dbReference>
<dbReference type="EMBL" id="QQNH01000002">
    <property type="protein sequence ID" value="RDE10349.1"/>
    <property type="molecule type" value="Genomic_DNA"/>
</dbReference>
<evidence type="ECO:0000313" key="2">
    <source>
        <dbReference type="Proteomes" id="UP000253759"/>
    </source>
</evidence>
<name>A0A369W8P8_9HYPH</name>
<keyword evidence="2" id="KW-1185">Reference proteome</keyword>
<dbReference type="AlphaFoldDB" id="A0A369W8P8"/>
<evidence type="ECO:0008006" key="3">
    <source>
        <dbReference type="Google" id="ProtNLM"/>
    </source>
</evidence>
<accession>A0A369W8P8</accession>
<reference evidence="2" key="1">
    <citation type="submission" date="2018-07" db="EMBL/GenBank/DDBJ databases">
        <authorList>
            <person name="Liu B.-T."/>
            <person name="Du Z."/>
        </authorList>
    </citation>
    <scope>NUCLEOTIDE SEQUENCE [LARGE SCALE GENOMIC DNA]</scope>
    <source>
        <strain evidence="2">XYN52</strain>
    </source>
</reference>
<proteinExistence type="predicted"/>
<evidence type="ECO:0000313" key="1">
    <source>
        <dbReference type="EMBL" id="RDE10349.1"/>
    </source>
</evidence>
<gene>
    <name evidence="1" type="ORF">DVH29_02890</name>
</gene>
<sequence>MAFHQTFGTLDAADASGLRESVVRSWVERRHIVLSDQDRDAAGRGQTRLFTFETILQIAIAAELTRLGFASGHACRMARKFAHSGNPDRLPGRLFRDGKTLLVVRPGTDNAHVVRETDLADAFAVSGPDEAAVAIVDLNKIYRNTAARLRLPVEDVARL</sequence>
<protein>
    <recommendedName>
        <fullName evidence="3">MerR family transcriptional regulator</fullName>
    </recommendedName>
</protein>
<organism evidence="1 2">
    <name type="scientific">Pelagibacterium lacus</name>
    <dbReference type="NCBI Taxonomy" id="2282655"/>
    <lineage>
        <taxon>Bacteria</taxon>
        <taxon>Pseudomonadati</taxon>
        <taxon>Pseudomonadota</taxon>
        <taxon>Alphaproteobacteria</taxon>
        <taxon>Hyphomicrobiales</taxon>
        <taxon>Devosiaceae</taxon>
        <taxon>Pelagibacterium</taxon>
    </lineage>
</organism>
<dbReference type="RefSeq" id="WP_114644641.1">
    <property type="nucleotide sequence ID" value="NZ_QQNH01000002.1"/>
</dbReference>